<evidence type="ECO:0000256" key="3">
    <source>
        <dbReference type="ARBA" id="ARBA00022989"/>
    </source>
</evidence>
<feature type="region of interest" description="Disordered" evidence="5">
    <location>
        <begin position="135"/>
        <end position="154"/>
    </location>
</feature>
<dbReference type="GO" id="GO:0005886">
    <property type="term" value="C:plasma membrane"/>
    <property type="evidence" value="ECO:0007669"/>
    <property type="project" value="TreeGrafter"/>
</dbReference>
<protein>
    <submittedName>
        <fullName evidence="7">Similar to Saccharomyces cerevisiae YLR130C ZRT2 Low-affinity zinc transporter of the plasma membrane</fullName>
    </submittedName>
</protein>
<evidence type="ECO:0000256" key="2">
    <source>
        <dbReference type="ARBA" id="ARBA00022692"/>
    </source>
</evidence>
<dbReference type="RefSeq" id="XP_041406665.1">
    <property type="nucleotide sequence ID" value="XM_041550731.1"/>
</dbReference>
<dbReference type="AlphaFoldDB" id="A0A8H2VG10"/>
<dbReference type="PANTHER" id="PTHR11040">
    <property type="entry name" value="ZINC/IRON TRANSPORTER"/>
    <property type="match status" value="1"/>
</dbReference>
<evidence type="ECO:0000256" key="5">
    <source>
        <dbReference type="SAM" id="MobiDB-lite"/>
    </source>
</evidence>
<dbReference type="OrthoDB" id="448280at2759"/>
<organism evidence="7 8">
    <name type="scientific">Maudiozyma barnettii</name>
    <dbReference type="NCBI Taxonomy" id="61262"/>
    <lineage>
        <taxon>Eukaryota</taxon>
        <taxon>Fungi</taxon>
        <taxon>Dikarya</taxon>
        <taxon>Ascomycota</taxon>
        <taxon>Saccharomycotina</taxon>
        <taxon>Saccharomycetes</taxon>
        <taxon>Saccharomycetales</taxon>
        <taxon>Saccharomycetaceae</taxon>
        <taxon>Maudiozyma</taxon>
    </lineage>
</organism>
<dbReference type="Proteomes" id="UP000644660">
    <property type="component" value="Unassembled WGS sequence"/>
</dbReference>
<keyword evidence="3 6" id="KW-1133">Transmembrane helix</keyword>
<comment type="subcellular location">
    <subcellularLocation>
        <location evidence="1">Membrane</location>
        <topology evidence="1">Multi-pass membrane protein</topology>
    </subcellularLocation>
</comment>
<evidence type="ECO:0000256" key="4">
    <source>
        <dbReference type="ARBA" id="ARBA00023136"/>
    </source>
</evidence>
<dbReference type="InterPro" id="IPR003689">
    <property type="entry name" value="ZIP"/>
</dbReference>
<feature type="transmembrane region" description="Helical" evidence="6">
    <location>
        <begin position="59"/>
        <end position="82"/>
    </location>
</feature>
<name>A0A8H2VG10_9SACH</name>
<gene>
    <name evidence="7" type="ORF">KABA2_05S02002</name>
</gene>
<evidence type="ECO:0000313" key="8">
    <source>
        <dbReference type="Proteomes" id="UP000644660"/>
    </source>
</evidence>
<keyword evidence="8" id="KW-1185">Reference proteome</keyword>
<comment type="caution">
    <text evidence="7">The sequence shown here is derived from an EMBL/GenBank/DDBJ whole genome shotgun (WGS) entry which is preliminary data.</text>
</comment>
<keyword evidence="4 6" id="KW-0472">Membrane</keyword>
<feature type="transmembrane region" description="Helical" evidence="6">
    <location>
        <begin position="399"/>
        <end position="418"/>
    </location>
</feature>
<feature type="transmembrane region" description="Helical" evidence="6">
    <location>
        <begin position="303"/>
        <end position="324"/>
    </location>
</feature>
<evidence type="ECO:0000256" key="6">
    <source>
        <dbReference type="SAM" id="Phobius"/>
    </source>
</evidence>
<accession>A0A8H2VG10</accession>
<reference evidence="7 8" key="1">
    <citation type="submission" date="2020-05" db="EMBL/GenBank/DDBJ databases">
        <authorList>
            <person name="Casaregola S."/>
            <person name="Devillers H."/>
            <person name="Grondin C."/>
        </authorList>
    </citation>
    <scope>NUCLEOTIDE SEQUENCE [LARGE SCALE GENOMIC DNA]</scope>
    <source>
        <strain evidence="7 8">CLIB 1767</strain>
    </source>
</reference>
<sequence>MIDLIIRDSPTDTCQTVSEYNGHQNIRILAVFIIMISSGLGVYFPILSSTYSFIRLPDWCFFIAKFFGSGVIVATAFIHLLQPASEALGNDCLGGTFEEYPWAFGICLMSLFLLFFTEIVTHYYVTKAMGGDPHDHDGIMEKDDNDSSLSHDDSLDISTSSNLNNMTNENNSNNNNIEVFYNREVSNIDGGIINDTNNLNIDDNNNNDNRNFGDLSILKKEQYTEHNYEYNQNVDRETGYFDDYKLDLESGMNIPTRATQKPLSKLVSVPGQDHYGHDEDHQDVSQIGTPVNQKEREQYLNQIFSVTILEFGIIFHSVFVGLSLSVSGEEFETLFIVLTFHQMFEGLGLGTRIAETPWPASKRLTPWFMGLAFTLTSPIAAAIGIGVRNSFLPGSRTALITNGIFDSISSGILIYTGLVELMAHEFLYSNQFKGPEGFKRMLCAYFIMCCGAALMALLGKWA</sequence>
<dbReference type="GeneID" id="64857841"/>
<feature type="transmembrane region" description="Helical" evidence="6">
    <location>
        <begin position="102"/>
        <end position="125"/>
    </location>
</feature>
<feature type="transmembrane region" description="Helical" evidence="6">
    <location>
        <begin position="26"/>
        <end position="47"/>
    </location>
</feature>
<feature type="transmembrane region" description="Helical" evidence="6">
    <location>
        <begin position="367"/>
        <end position="387"/>
    </location>
</feature>
<evidence type="ECO:0000313" key="7">
    <source>
        <dbReference type="EMBL" id="CAB4254821.1"/>
    </source>
</evidence>
<keyword evidence="2 6" id="KW-0812">Transmembrane</keyword>
<dbReference type="GO" id="GO:0071578">
    <property type="term" value="P:zinc ion import across plasma membrane"/>
    <property type="evidence" value="ECO:0007669"/>
    <property type="project" value="TreeGrafter"/>
</dbReference>
<dbReference type="Pfam" id="PF02535">
    <property type="entry name" value="Zip"/>
    <property type="match status" value="1"/>
</dbReference>
<proteinExistence type="predicted"/>
<dbReference type="PANTHER" id="PTHR11040:SF69">
    <property type="entry name" value="ZINC-REGULATED TRANSPORTER 2"/>
    <property type="match status" value="1"/>
</dbReference>
<dbReference type="GO" id="GO:0000007">
    <property type="term" value="F:low-affinity zinc ion transmembrane transporter activity"/>
    <property type="evidence" value="ECO:0007669"/>
    <property type="project" value="TreeGrafter"/>
</dbReference>
<dbReference type="EMBL" id="CAEFZW010000005">
    <property type="protein sequence ID" value="CAB4254821.1"/>
    <property type="molecule type" value="Genomic_DNA"/>
</dbReference>
<evidence type="ECO:0000256" key="1">
    <source>
        <dbReference type="ARBA" id="ARBA00004141"/>
    </source>
</evidence>
<feature type="transmembrane region" description="Helical" evidence="6">
    <location>
        <begin position="438"/>
        <end position="458"/>
    </location>
</feature>